<dbReference type="AlphaFoldDB" id="A0A1Y0B4T2"/>
<proteinExistence type="predicted"/>
<keyword evidence="1" id="KW-0496">Mitochondrion</keyword>
<gene>
    <name evidence="1" type="ORF">AEK19_MT2249</name>
</gene>
<geneLocation type="mitochondrion" evidence="1"/>
<reference evidence="1" key="1">
    <citation type="submission" date="2017-03" db="EMBL/GenBank/DDBJ databases">
        <title>The mitochondrial genome of the carnivorous plant Utricularia reniformis (Lentibulariaceae): structure, comparative analysis and evolutionary landmarks.</title>
        <authorList>
            <person name="Silva S.R."/>
            <person name="Alvarenga D.O."/>
            <person name="Michael T.P."/>
            <person name="Miranda V.F.O."/>
            <person name="Varani A.M."/>
        </authorList>
    </citation>
    <scope>NUCLEOTIDE SEQUENCE</scope>
</reference>
<evidence type="ECO:0000313" key="1">
    <source>
        <dbReference type="EMBL" id="ART32394.1"/>
    </source>
</evidence>
<dbReference type="EMBL" id="KY774314">
    <property type="protein sequence ID" value="ART32394.1"/>
    <property type="molecule type" value="Genomic_DNA"/>
</dbReference>
<sequence>MLLISGLTTSPNQRLLTSQSGKDINLHHFSGS</sequence>
<organism evidence="1">
    <name type="scientific">Utricularia reniformis</name>
    <dbReference type="NCBI Taxonomy" id="192314"/>
    <lineage>
        <taxon>Eukaryota</taxon>
        <taxon>Viridiplantae</taxon>
        <taxon>Streptophyta</taxon>
        <taxon>Embryophyta</taxon>
        <taxon>Tracheophyta</taxon>
        <taxon>Spermatophyta</taxon>
        <taxon>Magnoliopsida</taxon>
        <taxon>eudicotyledons</taxon>
        <taxon>Gunneridae</taxon>
        <taxon>Pentapetalae</taxon>
        <taxon>asterids</taxon>
        <taxon>lamiids</taxon>
        <taxon>Lamiales</taxon>
        <taxon>Lentibulariaceae</taxon>
        <taxon>Utricularia</taxon>
    </lineage>
</organism>
<accession>A0A1Y0B4T2</accession>
<protein>
    <submittedName>
        <fullName evidence="1">Uncharacterized protein</fullName>
    </submittedName>
</protein>
<name>A0A1Y0B4T2_9LAMI</name>